<name>A0A2S9M6E3_9BURK</name>
<feature type="domain" description="Protein CR006 P-loop" evidence="2">
    <location>
        <begin position="628"/>
        <end position="708"/>
    </location>
</feature>
<dbReference type="SUPFAM" id="SSF52540">
    <property type="entry name" value="P-loop containing nucleoside triphosphate hydrolases"/>
    <property type="match status" value="1"/>
</dbReference>
<evidence type="ECO:0000313" key="3">
    <source>
        <dbReference type="EMBL" id="PRF52012.1"/>
    </source>
</evidence>
<dbReference type="InterPro" id="IPR026866">
    <property type="entry name" value="CR006_AAA"/>
</dbReference>
<dbReference type="EMBL" id="PVGH01000124">
    <property type="protein sequence ID" value="PRF52012.1"/>
    <property type="molecule type" value="Genomic_DNA"/>
</dbReference>
<dbReference type="GO" id="GO:0000731">
    <property type="term" value="P:DNA synthesis involved in DNA repair"/>
    <property type="evidence" value="ECO:0007669"/>
    <property type="project" value="TreeGrafter"/>
</dbReference>
<proteinExistence type="predicted"/>
<dbReference type="InterPro" id="IPR027417">
    <property type="entry name" value="P-loop_NTPase"/>
</dbReference>
<protein>
    <submittedName>
        <fullName evidence="3">DNA repair protein</fullName>
    </submittedName>
</protein>
<evidence type="ECO:0000259" key="2">
    <source>
        <dbReference type="Pfam" id="PF13166"/>
    </source>
</evidence>
<dbReference type="PANTHER" id="PTHR32182:SF22">
    <property type="entry name" value="ATP-DEPENDENT ENDONUCLEASE, OLD FAMILY-RELATED"/>
    <property type="match status" value="1"/>
</dbReference>
<gene>
    <name evidence="3" type="ORF">C6Q15_33125</name>
</gene>
<dbReference type="PANTHER" id="PTHR32182">
    <property type="entry name" value="DNA REPLICATION AND REPAIR PROTEIN RECF"/>
    <property type="match status" value="1"/>
</dbReference>
<dbReference type="AlphaFoldDB" id="A0A2S9M6E3"/>
<dbReference type="GO" id="GO:0006302">
    <property type="term" value="P:double-strand break repair"/>
    <property type="evidence" value="ECO:0007669"/>
    <property type="project" value="TreeGrafter"/>
</dbReference>
<dbReference type="Proteomes" id="UP000238982">
    <property type="component" value="Unassembled WGS sequence"/>
</dbReference>
<organism evidence="3 4">
    <name type="scientific">Burkholderia multivorans</name>
    <dbReference type="NCBI Taxonomy" id="87883"/>
    <lineage>
        <taxon>Bacteria</taxon>
        <taxon>Pseudomonadati</taxon>
        <taxon>Pseudomonadota</taxon>
        <taxon>Betaproteobacteria</taxon>
        <taxon>Burkholderiales</taxon>
        <taxon>Burkholderiaceae</taxon>
        <taxon>Burkholderia</taxon>
        <taxon>Burkholderia cepacia complex</taxon>
    </lineage>
</organism>
<comment type="caution">
    <text evidence="3">The sequence shown here is derived from an EMBL/GenBank/DDBJ whole genome shotgun (WGS) entry which is preliminary data.</text>
</comment>
<sequence length="875" mass="96078">MDRPVVAEKSVLESVLEWSLDRSAWQRDALRRIVTHGKLSDDDFRELADLCKLGRGAKPGPLAPVPLAQAHLPANPDHDAAVTLLSVGNATGANNLAPDQTITFEPQGLTIVYGDNGAGKSGYARILKRACRARHAGKIEPNVYDEKSPKSASADISFAVAGAPQASMRWQDGPQPHAMLSAISVFDSDCASVHVKEKNEVAFRPFGLDVPDELAHACQEVKDLITTEQKQLEKARNPIFAAPTWKATTTVGKTLAALSAGTDIKAIEGLAKLTDDETLRLERLRDDLAKNPAKASAEQTLKADNVKRVIDAVKAINSVSTDDALVSLAAAFREARIKRGAARVAAERAFGAEAVAGVGGEIWRELWESAKRYSVTTAFPEQPFPPSAADAHCVLCLQPLSQDAINRMARFEEFIQQDTELQAQKAERAARDARLTASRVRMQTLEYKAALDEIGLRDAALRQSTRRFIASARLRRFVLLRSLGAENDEQLPPTVPSPLAALIELEVNVRKYAEELRQAAGAEERKKLESELAELNDRALLAGILPTVIEEVERLKSIQFLTGCLTETTTNAITKFGNEVADTVITPKMRDRFQDEIVKLAAEKVRVEIVRSGGKYGSPQYQVRLFAKPDAKVHDVLSEGERTCVALAAFLTELATAAHQSALVFDDPVSSLDHRWRGKVAERLANEATRRQVIVFTHDLVFVNDLLDRAQANGVALRLVTLSRGPTGAGQVADGLPWKAQSVEDRLDRLEKAARAAKLRYENNEEEAYESAAIKIYDHLRATWERGLEDIAFSRVVQRHRDYINAKDLKKVSVLTEADCEAFAAGFKKCCDIVDAHDPSRGRNASAPPPSDLLQDIQALKDWVASLRDRQKRVA</sequence>
<evidence type="ECO:0000256" key="1">
    <source>
        <dbReference type="SAM" id="Coils"/>
    </source>
</evidence>
<dbReference type="RefSeq" id="WP_105798825.1">
    <property type="nucleotide sequence ID" value="NZ_JAHPLO010000087.1"/>
</dbReference>
<dbReference type="Pfam" id="PF13166">
    <property type="entry name" value="AAA_13"/>
    <property type="match status" value="1"/>
</dbReference>
<accession>A0A2S9M6E3</accession>
<feature type="coiled-coil region" evidence="1">
    <location>
        <begin position="740"/>
        <end position="767"/>
    </location>
</feature>
<feature type="coiled-coil region" evidence="1">
    <location>
        <begin position="502"/>
        <end position="538"/>
    </location>
</feature>
<evidence type="ECO:0000313" key="4">
    <source>
        <dbReference type="Proteomes" id="UP000238982"/>
    </source>
</evidence>
<reference evidence="3 4" key="1">
    <citation type="submission" date="2018-03" db="EMBL/GenBank/DDBJ databases">
        <authorList>
            <person name="Keele B.F."/>
        </authorList>
    </citation>
    <scope>NUCLEOTIDE SEQUENCE [LARGE SCALE GENOMIC DNA]</scope>
    <source>
        <strain evidence="3 4">AU19729</strain>
    </source>
</reference>
<dbReference type="CDD" id="cd00267">
    <property type="entry name" value="ABC_ATPase"/>
    <property type="match status" value="1"/>
</dbReference>
<dbReference type="Gene3D" id="3.40.50.300">
    <property type="entry name" value="P-loop containing nucleotide triphosphate hydrolases"/>
    <property type="match status" value="1"/>
</dbReference>
<keyword evidence="1" id="KW-0175">Coiled coil</keyword>